<dbReference type="PROSITE" id="PS50005">
    <property type="entry name" value="TPR"/>
    <property type="match status" value="1"/>
</dbReference>
<dbReference type="InterPro" id="IPR011990">
    <property type="entry name" value="TPR-like_helical_dom_sf"/>
</dbReference>
<organism evidence="2 3">
    <name type="scientific">Hyunsoonleella rubra</name>
    <dbReference type="NCBI Taxonomy" id="1737062"/>
    <lineage>
        <taxon>Bacteria</taxon>
        <taxon>Pseudomonadati</taxon>
        <taxon>Bacteroidota</taxon>
        <taxon>Flavobacteriia</taxon>
        <taxon>Flavobacteriales</taxon>
        <taxon>Flavobacteriaceae</taxon>
    </lineage>
</organism>
<dbReference type="Gene3D" id="1.25.40.10">
    <property type="entry name" value="Tetratricopeptide repeat domain"/>
    <property type="match status" value="1"/>
</dbReference>
<feature type="repeat" description="TPR" evidence="1">
    <location>
        <begin position="90"/>
        <end position="123"/>
    </location>
</feature>
<dbReference type="Pfam" id="PF14559">
    <property type="entry name" value="TPR_19"/>
    <property type="match status" value="1"/>
</dbReference>
<comment type="caution">
    <text evidence="2">The sequence shown here is derived from an EMBL/GenBank/DDBJ whole genome shotgun (WGS) entry which is preliminary data.</text>
</comment>
<dbReference type="Proteomes" id="UP001597476">
    <property type="component" value="Unassembled WGS sequence"/>
</dbReference>
<accession>A0ABW5TDY8</accession>
<name>A0ABW5TDY8_9FLAO</name>
<dbReference type="SMART" id="SM00028">
    <property type="entry name" value="TPR"/>
    <property type="match status" value="3"/>
</dbReference>
<keyword evidence="1" id="KW-0802">TPR repeat</keyword>
<dbReference type="InterPro" id="IPR019734">
    <property type="entry name" value="TPR_rpt"/>
</dbReference>
<dbReference type="SUPFAM" id="SSF48452">
    <property type="entry name" value="TPR-like"/>
    <property type="match status" value="1"/>
</dbReference>
<evidence type="ECO:0000256" key="1">
    <source>
        <dbReference type="PROSITE-ProRule" id="PRU00339"/>
    </source>
</evidence>
<sequence length="356" mass="40835">MSEVNHFDLKTAEVGITEMINLKIILIRKTLIFVPVTSKLMMRFVIFLLLPLLCVSQQSLDEVEKLFENKRFKTAETLIKKTLEKHPTNLKAIELLGDAYGHQKKWDDALGEYEKLVGAKPNVANYHYKYGGVLGMKALENKFKAIAFIGDIKSSFLKAAELDKTHINARWALVELYMQLPGILGGSRDKSLKYANELENLSKVDGYLAKGYVYEYDDEPILAEKYYKMAIREGGSLTCFDKLTELYKKENQPESAIKNIEQAHKKHQRNALHYQIGKVAAEYNVELEKGEMCLRVYLRNYSAEDGVPKAWAHYRLAQIHTHKSNKSKALEHIELALAELPKIKPFKVQKEKILQL</sequence>
<evidence type="ECO:0000313" key="3">
    <source>
        <dbReference type="Proteomes" id="UP001597476"/>
    </source>
</evidence>
<dbReference type="EMBL" id="JBHULY010000025">
    <property type="protein sequence ID" value="MFD2726773.1"/>
    <property type="molecule type" value="Genomic_DNA"/>
</dbReference>
<protein>
    <submittedName>
        <fullName evidence="2">Tetratricopeptide repeat protein</fullName>
    </submittedName>
</protein>
<keyword evidence="3" id="KW-1185">Reference proteome</keyword>
<gene>
    <name evidence="2" type="ORF">ACFSR8_11165</name>
</gene>
<evidence type="ECO:0000313" key="2">
    <source>
        <dbReference type="EMBL" id="MFD2726773.1"/>
    </source>
</evidence>
<dbReference type="RefSeq" id="WP_380292029.1">
    <property type="nucleotide sequence ID" value="NZ_JBHULY010000025.1"/>
</dbReference>
<reference evidence="3" key="1">
    <citation type="journal article" date="2019" name="Int. J. Syst. Evol. Microbiol.">
        <title>The Global Catalogue of Microorganisms (GCM) 10K type strain sequencing project: providing services to taxonomists for standard genome sequencing and annotation.</title>
        <authorList>
            <consortium name="The Broad Institute Genomics Platform"/>
            <consortium name="The Broad Institute Genome Sequencing Center for Infectious Disease"/>
            <person name="Wu L."/>
            <person name="Ma J."/>
        </authorList>
    </citation>
    <scope>NUCLEOTIDE SEQUENCE [LARGE SCALE GENOMIC DNA]</scope>
    <source>
        <strain evidence="3">KCTC 42398</strain>
    </source>
</reference>
<proteinExistence type="predicted"/>